<accession>A0A8C6XKE4</accession>
<keyword evidence="3" id="KW-1185">Reference proteome</keyword>
<dbReference type="Proteomes" id="UP000694559">
    <property type="component" value="Unplaced"/>
</dbReference>
<protein>
    <submittedName>
        <fullName evidence="2">Uncharacterized protein</fullName>
    </submittedName>
</protein>
<dbReference type="AlphaFoldDB" id="A0A8C6XKE4"/>
<evidence type="ECO:0000313" key="3">
    <source>
        <dbReference type="Proteomes" id="UP000694559"/>
    </source>
</evidence>
<feature type="region of interest" description="Disordered" evidence="1">
    <location>
        <begin position="1"/>
        <end position="23"/>
    </location>
</feature>
<reference evidence="2" key="1">
    <citation type="submission" date="2025-08" db="UniProtKB">
        <authorList>
            <consortium name="Ensembl"/>
        </authorList>
    </citation>
    <scope>IDENTIFICATION</scope>
</reference>
<dbReference type="Ensembl" id="ENSNNAT00000016628.1">
    <property type="protein sequence ID" value="ENSNNAP00000015855.1"/>
    <property type="gene ID" value="ENSNNAG00000010634.1"/>
</dbReference>
<sequence>STEKKRVVDLGSATPPTGGLDEVEDAHIQEDNQDDDNVEENSSNHFRKKGNVSADISLLGLPVKEDPV</sequence>
<evidence type="ECO:0000313" key="2">
    <source>
        <dbReference type="Ensembl" id="ENSNNAP00000015855.1"/>
    </source>
</evidence>
<reference evidence="2" key="2">
    <citation type="submission" date="2025-09" db="UniProtKB">
        <authorList>
            <consortium name="Ensembl"/>
        </authorList>
    </citation>
    <scope>IDENTIFICATION</scope>
</reference>
<proteinExistence type="predicted"/>
<organism evidence="2 3">
    <name type="scientific">Naja naja</name>
    <name type="common">Indian cobra</name>
    <dbReference type="NCBI Taxonomy" id="35670"/>
    <lineage>
        <taxon>Eukaryota</taxon>
        <taxon>Metazoa</taxon>
        <taxon>Chordata</taxon>
        <taxon>Craniata</taxon>
        <taxon>Vertebrata</taxon>
        <taxon>Euteleostomi</taxon>
        <taxon>Lepidosauria</taxon>
        <taxon>Squamata</taxon>
        <taxon>Bifurcata</taxon>
        <taxon>Unidentata</taxon>
        <taxon>Episquamata</taxon>
        <taxon>Toxicofera</taxon>
        <taxon>Serpentes</taxon>
        <taxon>Colubroidea</taxon>
        <taxon>Elapidae</taxon>
        <taxon>Elapinae</taxon>
        <taxon>Naja</taxon>
    </lineage>
</organism>
<evidence type="ECO:0000256" key="1">
    <source>
        <dbReference type="SAM" id="MobiDB-lite"/>
    </source>
</evidence>
<name>A0A8C6XKE4_NAJNA</name>